<comment type="similarity">
    <text evidence="3">Belongs to the class-V pyridoxal-phosphate-dependent aminotransferase family. NifS/IscS subfamily.</text>
</comment>
<dbReference type="EMBL" id="DROD01000014">
    <property type="protein sequence ID" value="HHJ51599.1"/>
    <property type="molecule type" value="Genomic_DNA"/>
</dbReference>
<gene>
    <name evidence="12" type="ORF">ENJ89_00265</name>
</gene>
<keyword evidence="8" id="KW-0408">Iron</keyword>
<accession>A0A7V5UDX3</accession>
<dbReference type="AlphaFoldDB" id="A0A7V5UDX3"/>
<dbReference type="GO" id="GO:0031071">
    <property type="term" value="F:cysteine desulfurase activity"/>
    <property type="evidence" value="ECO:0007669"/>
    <property type="project" value="UniProtKB-EC"/>
</dbReference>
<evidence type="ECO:0000256" key="4">
    <source>
        <dbReference type="ARBA" id="ARBA00012239"/>
    </source>
</evidence>
<keyword evidence="6" id="KW-0479">Metal-binding</keyword>
<dbReference type="PIRSF" id="PIRSF005572">
    <property type="entry name" value="NifS"/>
    <property type="match status" value="1"/>
</dbReference>
<evidence type="ECO:0000256" key="6">
    <source>
        <dbReference type="ARBA" id="ARBA00022723"/>
    </source>
</evidence>
<evidence type="ECO:0000256" key="2">
    <source>
        <dbReference type="ARBA" id="ARBA00003120"/>
    </source>
</evidence>
<reference evidence="12" key="1">
    <citation type="journal article" date="2020" name="mSystems">
        <title>Genome- and Community-Level Interaction Insights into Carbon Utilization and Element Cycling Functions of Hydrothermarchaeota in Hydrothermal Sediment.</title>
        <authorList>
            <person name="Zhou Z."/>
            <person name="Liu Y."/>
            <person name="Xu W."/>
            <person name="Pan J."/>
            <person name="Luo Z.H."/>
            <person name="Li M."/>
        </authorList>
    </citation>
    <scope>NUCLEOTIDE SEQUENCE [LARGE SCALE GENOMIC DNA]</scope>
    <source>
        <strain evidence="12">HyVt-527</strain>
    </source>
</reference>
<comment type="cofactor">
    <cofactor evidence="1">
        <name>pyridoxal 5'-phosphate</name>
        <dbReference type="ChEBI" id="CHEBI:597326"/>
    </cofactor>
</comment>
<evidence type="ECO:0000256" key="5">
    <source>
        <dbReference type="ARBA" id="ARBA00022679"/>
    </source>
</evidence>
<comment type="function">
    <text evidence="2">Catalyzes the removal of elemental sulfur atoms from cysteine to produce alanine. Seems to participate in the biosynthesis of the nitrogenase metalloclusters by providing the inorganic sulfur required for the Fe-S core formation.</text>
</comment>
<comment type="catalytic activity">
    <reaction evidence="10">
        <text>(sulfur carrier)-H + L-cysteine = (sulfur carrier)-SH + L-alanine</text>
        <dbReference type="Rhea" id="RHEA:43892"/>
        <dbReference type="Rhea" id="RHEA-COMP:14737"/>
        <dbReference type="Rhea" id="RHEA-COMP:14739"/>
        <dbReference type="ChEBI" id="CHEBI:29917"/>
        <dbReference type="ChEBI" id="CHEBI:35235"/>
        <dbReference type="ChEBI" id="CHEBI:57972"/>
        <dbReference type="ChEBI" id="CHEBI:64428"/>
        <dbReference type="EC" id="2.8.1.7"/>
    </reaction>
</comment>
<evidence type="ECO:0000259" key="11">
    <source>
        <dbReference type="Pfam" id="PF00266"/>
    </source>
</evidence>
<evidence type="ECO:0000256" key="7">
    <source>
        <dbReference type="ARBA" id="ARBA00022898"/>
    </source>
</evidence>
<evidence type="ECO:0000256" key="3">
    <source>
        <dbReference type="ARBA" id="ARBA00006490"/>
    </source>
</evidence>
<dbReference type="PANTHER" id="PTHR11601:SF34">
    <property type="entry name" value="CYSTEINE DESULFURASE"/>
    <property type="match status" value="1"/>
</dbReference>
<dbReference type="PANTHER" id="PTHR11601">
    <property type="entry name" value="CYSTEINE DESULFURYLASE FAMILY MEMBER"/>
    <property type="match status" value="1"/>
</dbReference>
<dbReference type="InterPro" id="IPR015421">
    <property type="entry name" value="PyrdxlP-dep_Trfase_major"/>
</dbReference>
<evidence type="ECO:0000256" key="9">
    <source>
        <dbReference type="ARBA" id="ARBA00023014"/>
    </source>
</evidence>
<dbReference type="GO" id="GO:0046872">
    <property type="term" value="F:metal ion binding"/>
    <property type="evidence" value="ECO:0007669"/>
    <property type="project" value="UniProtKB-KW"/>
</dbReference>
<dbReference type="Gene3D" id="3.40.640.10">
    <property type="entry name" value="Type I PLP-dependent aspartate aminotransferase-like (Major domain)"/>
    <property type="match status" value="1"/>
</dbReference>
<dbReference type="FunFam" id="3.40.640.10:FF:000084">
    <property type="entry name" value="IscS-like cysteine desulfurase"/>
    <property type="match status" value="1"/>
</dbReference>
<protein>
    <recommendedName>
        <fullName evidence="4">cysteine desulfurase</fullName>
        <ecNumber evidence="4">2.8.1.7</ecNumber>
    </recommendedName>
</protein>
<name>A0A7V5UDX3_CALAY</name>
<keyword evidence="9" id="KW-0411">Iron-sulfur</keyword>
<evidence type="ECO:0000256" key="1">
    <source>
        <dbReference type="ARBA" id="ARBA00001933"/>
    </source>
</evidence>
<keyword evidence="5" id="KW-0808">Transferase</keyword>
<dbReference type="EC" id="2.8.1.7" evidence="4"/>
<dbReference type="Gene3D" id="1.10.260.50">
    <property type="match status" value="1"/>
</dbReference>
<keyword evidence="7" id="KW-0663">Pyridoxal phosphate</keyword>
<dbReference type="InterPro" id="IPR015422">
    <property type="entry name" value="PyrdxlP-dep_Trfase_small"/>
</dbReference>
<evidence type="ECO:0000313" key="12">
    <source>
        <dbReference type="EMBL" id="HHJ51599.1"/>
    </source>
</evidence>
<dbReference type="Gene3D" id="3.90.1150.10">
    <property type="entry name" value="Aspartate Aminotransferase, domain 1"/>
    <property type="match status" value="1"/>
</dbReference>
<evidence type="ECO:0000256" key="8">
    <source>
        <dbReference type="ARBA" id="ARBA00023004"/>
    </source>
</evidence>
<evidence type="ECO:0000256" key="10">
    <source>
        <dbReference type="ARBA" id="ARBA00050776"/>
    </source>
</evidence>
<dbReference type="GO" id="GO:0051536">
    <property type="term" value="F:iron-sulfur cluster binding"/>
    <property type="evidence" value="ECO:0007669"/>
    <property type="project" value="UniProtKB-KW"/>
</dbReference>
<dbReference type="Pfam" id="PF00266">
    <property type="entry name" value="Aminotran_5"/>
    <property type="match status" value="1"/>
</dbReference>
<comment type="caution">
    <text evidence="12">The sequence shown here is derived from an EMBL/GenBank/DDBJ whole genome shotgun (WGS) entry which is preliminary data.</text>
</comment>
<feature type="domain" description="Aminotransferase class V" evidence="11">
    <location>
        <begin position="4"/>
        <end position="363"/>
    </location>
</feature>
<proteinExistence type="inferred from homology"/>
<dbReference type="InterPro" id="IPR000192">
    <property type="entry name" value="Aminotrans_V_dom"/>
</dbReference>
<dbReference type="InterPro" id="IPR015424">
    <property type="entry name" value="PyrdxlP-dep_Trfase"/>
</dbReference>
<dbReference type="InterPro" id="IPR016454">
    <property type="entry name" value="Cysteine_dSase"/>
</dbReference>
<dbReference type="SUPFAM" id="SSF53383">
    <property type="entry name" value="PLP-dependent transferases"/>
    <property type="match status" value="1"/>
</dbReference>
<sequence length="387" mass="41901">MKRIYLDNSATTPPDPQVVREMAEWSARHFGNPSSVHAFGREAKIKIEEARAKLADLIGAQPGEIIFTSGGTEANNLAVIGAAKAQADRGQQILLSAVEHPSVLKTANYLHANGLNVDFISPDPQGVVTLEQLQKAQTAQTVLVSIMHVNNETGIIHPVGEIATWCREHGILFHCDVVQSFGKLPVTIREIPADLLTFSAHKIHGPKGVGALYVRKGVALEPLLFGGGQEANRRPGTENLTGIVGFDAVLELLTKQQENFNRLTELQGFFERSLKAIKDDIRIVGESVVRSPYISNVIFPGIDNESFLLNLDMAGIAASVGSACSSGSVQPSHVLSAMGFSERDVKSAVRFSFARTTTMEELNEALLRIREIVNRLSADPSKSPRPA</sequence>
<dbReference type="Proteomes" id="UP000886124">
    <property type="component" value="Unassembled WGS sequence"/>
</dbReference>
<organism evidence="12">
    <name type="scientific">Caldithrix abyssi</name>
    <dbReference type="NCBI Taxonomy" id="187145"/>
    <lineage>
        <taxon>Bacteria</taxon>
        <taxon>Pseudomonadati</taxon>
        <taxon>Calditrichota</taxon>
        <taxon>Calditrichia</taxon>
        <taxon>Calditrichales</taxon>
        <taxon>Calditrichaceae</taxon>
        <taxon>Caldithrix</taxon>
    </lineage>
</organism>